<dbReference type="Pfam" id="PF07690">
    <property type="entry name" value="MFS_1"/>
    <property type="match status" value="1"/>
</dbReference>
<dbReference type="AlphaFoldDB" id="A0A417Y0R7"/>
<feature type="transmembrane region" description="Helical" evidence="6">
    <location>
        <begin position="264"/>
        <end position="284"/>
    </location>
</feature>
<dbReference type="EMBL" id="QXGH01000018">
    <property type="protein sequence ID" value="RHW26223.1"/>
    <property type="molecule type" value="Genomic_DNA"/>
</dbReference>
<organism evidence="8 9">
    <name type="scientific">Nocardioides immobilis</name>
    <dbReference type="NCBI Taxonomy" id="2049295"/>
    <lineage>
        <taxon>Bacteria</taxon>
        <taxon>Bacillati</taxon>
        <taxon>Actinomycetota</taxon>
        <taxon>Actinomycetes</taxon>
        <taxon>Propionibacteriales</taxon>
        <taxon>Nocardioidaceae</taxon>
        <taxon>Nocardioides</taxon>
    </lineage>
</organism>
<protein>
    <submittedName>
        <fullName evidence="8">MFS transporter</fullName>
    </submittedName>
</protein>
<evidence type="ECO:0000313" key="9">
    <source>
        <dbReference type="Proteomes" id="UP000283644"/>
    </source>
</evidence>
<feature type="transmembrane region" description="Helical" evidence="6">
    <location>
        <begin position="46"/>
        <end position="65"/>
    </location>
</feature>
<evidence type="ECO:0000256" key="4">
    <source>
        <dbReference type="ARBA" id="ARBA00022989"/>
    </source>
</evidence>
<dbReference type="RefSeq" id="WP_118926009.1">
    <property type="nucleotide sequence ID" value="NZ_QXGH01000018.1"/>
</dbReference>
<name>A0A417Y0R7_9ACTN</name>
<evidence type="ECO:0000256" key="3">
    <source>
        <dbReference type="ARBA" id="ARBA00022692"/>
    </source>
</evidence>
<comment type="caution">
    <text evidence="8">The sequence shown here is derived from an EMBL/GenBank/DDBJ whole genome shotgun (WGS) entry which is preliminary data.</text>
</comment>
<keyword evidence="5 6" id="KW-0472">Membrane</keyword>
<dbReference type="InterPro" id="IPR011701">
    <property type="entry name" value="MFS"/>
</dbReference>
<accession>A0A417Y0R7</accession>
<feature type="transmembrane region" description="Helical" evidence="6">
    <location>
        <begin position="102"/>
        <end position="122"/>
    </location>
</feature>
<dbReference type="GO" id="GO:0022857">
    <property type="term" value="F:transmembrane transporter activity"/>
    <property type="evidence" value="ECO:0007669"/>
    <property type="project" value="InterPro"/>
</dbReference>
<feature type="transmembrane region" description="Helical" evidence="6">
    <location>
        <begin position="196"/>
        <end position="214"/>
    </location>
</feature>
<sequence>MARRPSSTRTTVFVLAMGVGAFGLLQSLILPVLPQVQQRFETDQSTTAWVLTSYLLSAAVAAPLIGRIGDAVGKQRMLIVTLGLLAVGSAMAALAPTIEWMLVARVVQGLGGGVMPLSFGIIRDEVAAARAPVAIGIVASLVSAAFGIGIVLAGPIVEGLGYTWLFWVPSIVTALAAIGAFVFVPESPVRLVGRINPIPALLLSGWLVLLLLAVSEGNDWGWGSLRILAMLGSAVVLFGGWVWVEQRIKLPLIDIRLMRSRGVWTANAVAFAVGFGTFASLAFLPQMLQAPTQTGYGFAATITASGLVLLPASALGFVMGWIAPRLVRRFSARSVICVGAASNAFAYAAVGLFHGELWQVGLWMVVQGIGNGCVVSSLAGVVLGAVPPHQSGVASGMNSNIRLVGGSIGSAVMAGIVTARSDGHGYALEAGYRNGFLALAVGALAAVGFALLIPAPEVLRARGQRAPYRLRKARIAVSDEASTTRSP</sequence>
<keyword evidence="9" id="KW-1185">Reference proteome</keyword>
<feature type="transmembrane region" description="Helical" evidence="6">
    <location>
        <begin position="335"/>
        <end position="354"/>
    </location>
</feature>
<keyword evidence="3 6" id="KW-0812">Transmembrane</keyword>
<dbReference type="Proteomes" id="UP000283644">
    <property type="component" value="Unassembled WGS sequence"/>
</dbReference>
<evidence type="ECO:0000256" key="6">
    <source>
        <dbReference type="SAM" id="Phobius"/>
    </source>
</evidence>
<dbReference type="OrthoDB" id="4484751at2"/>
<feature type="transmembrane region" description="Helical" evidence="6">
    <location>
        <begin position="220"/>
        <end position="244"/>
    </location>
</feature>
<comment type="subcellular location">
    <subcellularLocation>
        <location evidence="1">Cell membrane</location>
        <topology evidence="1">Multi-pass membrane protein</topology>
    </subcellularLocation>
</comment>
<feature type="transmembrane region" description="Helical" evidence="6">
    <location>
        <begin position="134"/>
        <end position="156"/>
    </location>
</feature>
<feature type="transmembrane region" description="Helical" evidence="6">
    <location>
        <begin position="399"/>
        <end position="416"/>
    </location>
</feature>
<feature type="transmembrane region" description="Helical" evidence="6">
    <location>
        <begin position="436"/>
        <end position="455"/>
    </location>
</feature>
<evidence type="ECO:0000256" key="1">
    <source>
        <dbReference type="ARBA" id="ARBA00004651"/>
    </source>
</evidence>
<dbReference type="GO" id="GO:0005886">
    <property type="term" value="C:plasma membrane"/>
    <property type="evidence" value="ECO:0007669"/>
    <property type="project" value="UniProtKB-SubCell"/>
</dbReference>
<feature type="transmembrane region" description="Helical" evidence="6">
    <location>
        <begin position="360"/>
        <end position="387"/>
    </location>
</feature>
<evidence type="ECO:0000313" key="8">
    <source>
        <dbReference type="EMBL" id="RHW26223.1"/>
    </source>
</evidence>
<keyword evidence="2" id="KW-0813">Transport</keyword>
<dbReference type="InterPro" id="IPR036259">
    <property type="entry name" value="MFS_trans_sf"/>
</dbReference>
<feature type="transmembrane region" description="Helical" evidence="6">
    <location>
        <begin position="77"/>
        <end position="96"/>
    </location>
</feature>
<evidence type="ECO:0000259" key="7">
    <source>
        <dbReference type="PROSITE" id="PS50850"/>
    </source>
</evidence>
<keyword evidence="4 6" id="KW-1133">Transmembrane helix</keyword>
<feature type="transmembrane region" description="Helical" evidence="6">
    <location>
        <begin position="162"/>
        <end position="184"/>
    </location>
</feature>
<dbReference type="PROSITE" id="PS50850">
    <property type="entry name" value="MFS"/>
    <property type="match status" value="1"/>
</dbReference>
<dbReference type="PANTHER" id="PTHR42718">
    <property type="entry name" value="MAJOR FACILITATOR SUPERFAMILY MULTIDRUG TRANSPORTER MFSC"/>
    <property type="match status" value="1"/>
</dbReference>
<dbReference type="InterPro" id="IPR020846">
    <property type="entry name" value="MFS_dom"/>
</dbReference>
<feature type="transmembrane region" description="Helical" evidence="6">
    <location>
        <begin position="12"/>
        <end position="34"/>
    </location>
</feature>
<dbReference type="PANTHER" id="PTHR42718:SF9">
    <property type="entry name" value="MAJOR FACILITATOR SUPERFAMILY MULTIDRUG TRANSPORTER MFSC"/>
    <property type="match status" value="1"/>
</dbReference>
<dbReference type="CDD" id="cd17504">
    <property type="entry name" value="MFS_MMR_MDR_like"/>
    <property type="match status" value="1"/>
</dbReference>
<evidence type="ECO:0000256" key="5">
    <source>
        <dbReference type="ARBA" id="ARBA00023136"/>
    </source>
</evidence>
<dbReference type="SUPFAM" id="SSF103473">
    <property type="entry name" value="MFS general substrate transporter"/>
    <property type="match status" value="2"/>
</dbReference>
<feature type="domain" description="Major facilitator superfamily (MFS) profile" evidence="7">
    <location>
        <begin position="11"/>
        <end position="458"/>
    </location>
</feature>
<reference evidence="8 9" key="1">
    <citation type="submission" date="2018-09" db="EMBL/GenBank/DDBJ databases">
        <title>Genome sequencing of Nocardioides immobilis CCTCC AB 2017083 for comparison to Nocardioides silvaticus.</title>
        <authorList>
            <person name="Li C."/>
            <person name="Wang G."/>
        </authorList>
    </citation>
    <scope>NUCLEOTIDE SEQUENCE [LARGE SCALE GENOMIC DNA]</scope>
    <source>
        <strain evidence="8 9">CCTCC AB 2017083</strain>
    </source>
</reference>
<gene>
    <name evidence="8" type="ORF">D0Z08_14700</name>
</gene>
<proteinExistence type="predicted"/>
<dbReference type="Gene3D" id="1.20.1250.20">
    <property type="entry name" value="MFS general substrate transporter like domains"/>
    <property type="match status" value="1"/>
</dbReference>
<feature type="transmembrane region" description="Helical" evidence="6">
    <location>
        <begin position="296"/>
        <end position="323"/>
    </location>
</feature>
<evidence type="ECO:0000256" key="2">
    <source>
        <dbReference type="ARBA" id="ARBA00022448"/>
    </source>
</evidence>